<evidence type="ECO:0000313" key="2">
    <source>
        <dbReference type="EMBL" id="SHF27133.1"/>
    </source>
</evidence>
<dbReference type="RefSeq" id="WP_073343722.1">
    <property type="nucleotide sequence ID" value="NZ_FQVH01000016.1"/>
</dbReference>
<organism evidence="2 3">
    <name type="scientific">Caldanaerobius fijiensis DSM 17918</name>
    <dbReference type="NCBI Taxonomy" id="1121256"/>
    <lineage>
        <taxon>Bacteria</taxon>
        <taxon>Bacillati</taxon>
        <taxon>Bacillota</taxon>
        <taxon>Clostridia</taxon>
        <taxon>Thermoanaerobacterales</taxon>
        <taxon>Thermoanaerobacteraceae</taxon>
        <taxon>Caldanaerobius</taxon>
    </lineage>
</organism>
<keyword evidence="3" id="KW-1185">Reference proteome</keyword>
<feature type="transmembrane region" description="Helical" evidence="1">
    <location>
        <begin position="58"/>
        <end position="79"/>
    </location>
</feature>
<gene>
    <name evidence="2" type="ORF">SAMN02746089_01601</name>
</gene>
<evidence type="ECO:0000256" key="1">
    <source>
        <dbReference type="SAM" id="Phobius"/>
    </source>
</evidence>
<dbReference type="STRING" id="1121256.SAMN02746089_01601"/>
<keyword evidence="1" id="KW-0812">Transmembrane</keyword>
<feature type="transmembrane region" description="Helical" evidence="1">
    <location>
        <begin position="29"/>
        <end position="46"/>
    </location>
</feature>
<dbReference type="OrthoDB" id="1632160at2"/>
<reference evidence="2 3" key="1">
    <citation type="submission" date="2016-11" db="EMBL/GenBank/DDBJ databases">
        <authorList>
            <person name="Jaros S."/>
            <person name="Januszkiewicz K."/>
            <person name="Wedrychowicz H."/>
        </authorList>
    </citation>
    <scope>NUCLEOTIDE SEQUENCE [LARGE SCALE GENOMIC DNA]</scope>
    <source>
        <strain evidence="2 3">DSM 17918</strain>
    </source>
</reference>
<keyword evidence="1" id="KW-1133">Transmembrane helix</keyword>
<dbReference type="EMBL" id="FQVH01000016">
    <property type="protein sequence ID" value="SHF27133.1"/>
    <property type="molecule type" value="Genomic_DNA"/>
</dbReference>
<sequence>MYWVVLIVVGLIVSLLFNPIFFKGKTFKYGGYWSVLIASLLGAWVGDAVLGNWGWMLASYNVIAGLIGSVVFNFVWDLIAQDKSSESTSTKA</sequence>
<protein>
    <recommendedName>
        <fullName evidence="4">Transglycosylase associated protein</fullName>
    </recommendedName>
</protein>
<feature type="transmembrane region" description="Helical" evidence="1">
    <location>
        <begin position="6"/>
        <end position="22"/>
    </location>
</feature>
<keyword evidence="1" id="KW-0472">Membrane</keyword>
<proteinExistence type="predicted"/>
<accession>A0A1M5AA07</accession>
<dbReference type="AlphaFoldDB" id="A0A1M5AA07"/>
<evidence type="ECO:0000313" key="3">
    <source>
        <dbReference type="Proteomes" id="UP000184088"/>
    </source>
</evidence>
<dbReference type="Proteomes" id="UP000184088">
    <property type="component" value="Unassembled WGS sequence"/>
</dbReference>
<evidence type="ECO:0008006" key="4">
    <source>
        <dbReference type="Google" id="ProtNLM"/>
    </source>
</evidence>
<name>A0A1M5AA07_9THEO</name>